<feature type="domain" description="Phosducin" evidence="2">
    <location>
        <begin position="67"/>
        <end position="217"/>
    </location>
</feature>
<dbReference type="Gene3D" id="3.40.30.10">
    <property type="entry name" value="Glutaredoxin"/>
    <property type="match status" value="1"/>
</dbReference>
<evidence type="ECO:0000313" key="4">
    <source>
        <dbReference type="Proteomes" id="UP000027920"/>
    </source>
</evidence>
<dbReference type="STRING" id="1182545.A0A072PUC5"/>
<dbReference type="GO" id="GO:0006457">
    <property type="term" value="P:protein folding"/>
    <property type="evidence" value="ECO:0007669"/>
    <property type="project" value="EnsemblFungi"/>
</dbReference>
<evidence type="ECO:0000256" key="1">
    <source>
        <dbReference type="ARBA" id="ARBA00009686"/>
    </source>
</evidence>
<dbReference type="GeneID" id="25276246"/>
<dbReference type="GO" id="GO:1903333">
    <property type="term" value="P:negative regulation of protein folding"/>
    <property type="evidence" value="ECO:0007669"/>
    <property type="project" value="EnsemblFungi"/>
</dbReference>
<gene>
    <name evidence="3" type="ORF">A1O9_01299</name>
</gene>
<dbReference type="VEuPathDB" id="FungiDB:A1O9_01299"/>
<dbReference type="GO" id="GO:0031683">
    <property type="term" value="F:G-protein beta/gamma-subunit complex binding"/>
    <property type="evidence" value="ECO:0007669"/>
    <property type="project" value="EnsemblFungi"/>
</dbReference>
<organism evidence="3 4">
    <name type="scientific">Exophiala aquamarina CBS 119918</name>
    <dbReference type="NCBI Taxonomy" id="1182545"/>
    <lineage>
        <taxon>Eukaryota</taxon>
        <taxon>Fungi</taxon>
        <taxon>Dikarya</taxon>
        <taxon>Ascomycota</taxon>
        <taxon>Pezizomycotina</taxon>
        <taxon>Eurotiomycetes</taxon>
        <taxon>Chaetothyriomycetidae</taxon>
        <taxon>Chaetothyriales</taxon>
        <taxon>Herpotrichiellaceae</taxon>
        <taxon>Exophiala</taxon>
    </lineage>
</organism>
<dbReference type="AlphaFoldDB" id="A0A072PUC5"/>
<dbReference type="Pfam" id="PF02114">
    <property type="entry name" value="Phosducin"/>
    <property type="match status" value="1"/>
</dbReference>
<dbReference type="GO" id="GO:0071444">
    <property type="term" value="P:cellular response to pheromone"/>
    <property type="evidence" value="ECO:0007669"/>
    <property type="project" value="EnsemblFungi"/>
</dbReference>
<proteinExistence type="inferred from homology"/>
<dbReference type="HOGENOM" id="CLU_072604_1_0_1"/>
<keyword evidence="4" id="KW-1185">Reference proteome</keyword>
<dbReference type="GO" id="GO:0005737">
    <property type="term" value="C:cytoplasm"/>
    <property type="evidence" value="ECO:0007669"/>
    <property type="project" value="EnsemblFungi"/>
</dbReference>
<evidence type="ECO:0000313" key="3">
    <source>
        <dbReference type="EMBL" id="KEF63322.1"/>
    </source>
</evidence>
<comment type="similarity">
    <text evidence="1">Belongs to the phosducin family.</text>
</comment>
<dbReference type="InterPro" id="IPR051498">
    <property type="entry name" value="Phosducin-like_chap/apop_reg"/>
</dbReference>
<dbReference type="EMBL" id="AMGV01000001">
    <property type="protein sequence ID" value="KEF63322.1"/>
    <property type="molecule type" value="Genomic_DNA"/>
</dbReference>
<dbReference type="RefSeq" id="XP_013265912.1">
    <property type="nucleotide sequence ID" value="XM_013410458.1"/>
</dbReference>
<dbReference type="GO" id="GO:0051726">
    <property type="term" value="P:regulation of cell cycle"/>
    <property type="evidence" value="ECO:0007669"/>
    <property type="project" value="EnsemblFungi"/>
</dbReference>
<dbReference type="PANTHER" id="PTHR45809">
    <property type="entry name" value="VIRAL IAP-ASSOCIATED FACTOR HOMOLOG"/>
    <property type="match status" value="1"/>
</dbReference>
<dbReference type="InterPro" id="IPR036249">
    <property type="entry name" value="Thioredoxin-like_sf"/>
</dbReference>
<protein>
    <recommendedName>
        <fullName evidence="2">Phosducin domain-containing protein</fullName>
    </recommendedName>
</protein>
<sequence>MDMPVNVPVDNPNADTEWNDILRKHGIIPEKPPDPEPIIQEALIEAAKRAHENRLEDKDLDELNDLEDEEDAAFLERYRRQRLAELSTLQKKSVYGQVFPLQKPDYSRDVTEESSKAFVLVNLTSSLGTNVESRVLTELWRQLAVKFGDIKFCEIRADLCIEGYPERNTPTILLYKDGEIKRQIVTLQQLNGPRTNQEDIERVLLEVGAVAENDVRLRRKGSDEGLNARKEAVADDDDDDWD</sequence>
<dbReference type="PANTHER" id="PTHR45809:SF3">
    <property type="entry name" value="VIRAL IAP-ASSOCIATED FACTOR HOMOLOG"/>
    <property type="match status" value="1"/>
</dbReference>
<dbReference type="SUPFAM" id="SSF52833">
    <property type="entry name" value="Thioredoxin-like"/>
    <property type="match status" value="1"/>
</dbReference>
<evidence type="ECO:0000259" key="2">
    <source>
        <dbReference type="Pfam" id="PF02114"/>
    </source>
</evidence>
<dbReference type="CDD" id="cd02988">
    <property type="entry name" value="Phd_like_VIAF"/>
    <property type="match status" value="1"/>
</dbReference>
<dbReference type="Proteomes" id="UP000027920">
    <property type="component" value="Unassembled WGS sequence"/>
</dbReference>
<dbReference type="OrthoDB" id="45518at2759"/>
<accession>A0A072PUC5</accession>
<dbReference type="GO" id="GO:0030036">
    <property type="term" value="P:actin cytoskeleton organization"/>
    <property type="evidence" value="ECO:0007669"/>
    <property type="project" value="EnsemblFungi"/>
</dbReference>
<dbReference type="GO" id="GO:0045944">
    <property type="term" value="P:positive regulation of transcription by RNA polymerase II"/>
    <property type="evidence" value="ECO:0007669"/>
    <property type="project" value="EnsemblFungi"/>
</dbReference>
<dbReference type="InterPro" id="IPR024253">
    <property type="entry name" value="Phosducin_thioredoxin-like_dom"/>
</dbReference>
<name>A0A072PUC5_9EURO</name>
<dbReference type="GO" id="GO:0003779">
    <property type="term" value="F:actin binding"/>
    <property type="evidence" value="ECO:0007669"/>
    <property type="project" value="EnsemblFungi"/>
</dbReference>
<reference evidence="3 4" key="1">
    <citation type="submission" date="2013-03" db="EMBL/GenBank/DDBJ databases">
        <title>The Genome Sequence of Exophiala aquamarina CBS 119918.</title>
        <authorList>
            <consortium name="The Broad Institute Genomics Platform"/>
            <person name="Cuomo C."/>
            <person name="de Hoog S."/>
            <person name="Gorbushina A."/>
            <person name="Walker B."/>
            <person name="Young S.K."/>
            <person name="Zeng Q."/>
            <person name="Gargeya S."/>
            <person name="Fitzgerald M."/>
            <person name="Haas B."/>
            <person name="Abouelleil A."/>
            <person name="Allen A.W."/>
            <person name="Alvarado L."/>
            <person name="Arachchi H.M."/>
            <person name="Berlin A.M."/>
            <person name="Chapman S.B."/>
            <person name="Gainer-Dewar J."/>
            <person name="Goldberg J."/>
            <person name="Griggs A."/>
            <person name="Gujja S."/>
            <person name="Hansen M."/>
            <person name="Howarth C."/>
            <person name="Imamovic A."/>
            <person name="Ireland A."/>
            <person name="Larimer J."/>
            <person name="McCowan C."/>
            <person name="Murphy C."/>
            <person name="Pearson M."/>
            <person name="Poon T.W."/>
            <person name="Priest M."/>
            <person name="Roberts A."/>
            <person name="Saif S."/>
            <person name="Shea T."/>
            <person name="Sisk P."/>
            <person name="Sykes S."/>
            <person name="Wortman J."/>
            <person name="Nusbaum C."/>
            <person name="Birren B."/>
        </authorList>
    </citation>
    <scope>NUCLEOTIDE SEQUENCE [LARGE SCALE GENOMIC DNA]</scope>
    <source>
        <strain evidence="3 4">CBS 119918</strain>
    </source>
</reference>
<comment type="caution">
    <text evidence="3">The sequence shown here is derived from an EMBL/GenBank/DDBJ whole genome shotgun (WGS) entry which is preliminary data.</text>
</comment>